<evidence type="ECO:0000313" key="2">
    <source>
        <dbReference type="EMBL" id="MEA5390749.1"/>
    </source>
</evidence>
<sequence length="125" mass="13234">MNPITAQPPTIHPPGSGNPPSASPSFVIRGGESSASPSAGSLRLDRINSAELLRCSRRVYFRFLEACPTAPEPLGVVLLGAGPQGRVVFELPILLPDEQFVPMELLRPRSARGRGARGGSSRPLP</sequence>
<proteinExistence type="predicted"/>
<feature type="compositionally biased region" description="Low complexity" evidence="1">
    <location>
        <begin position="13"/>
        <end position="40"/>
    </location>
</feature>
<feature type="region of interest" description="Disordered" evidence="1">
    <location>
        <begin position="1"/>
        <end position="40"/>
    </location>
</feature>
<evidence type="ECO:0000256" key="1">
    <source>
        <dbReference type="SAM" id="MobiDB-lite"/>
    </source>
</evidence>
<reference evidence="2 3" key="1">
    <citation type="submission" date="2023-12" db="EMBL/GenBank/DDBJ databases">
        <title>Baltic Sea Cyanobacteria.</title>
        <authorList>
            <person name="Delbaje E."/>
            <person name="Fewer D.P."/>
            <person name="Shishido T.K."/>
        </authorList>
    </citation>
    <scope>NUCLEOTIDE SEQUENCE [LARGE SCALE GENOMIC DNA]</scope>
    <source>
        <strain evidence="2 3">UHCC 0139</strain>
    </source>
</reference>
<organism evidence="2 3">
    <name type="scientific">Cyanobium gracile UHCC 0139</name>
    <dbReference type="NCBI Taxonomy" id="3110308"/>
    <lineage>
        <taxon>Bacteria</taxon>
        <taxon>Bacillati</taxon>
        <taxon>Cyanobacteriota</taxon>
        <taxon>Cyanophyceae</taxon>
        <taxon>Synechococcales</taxon>
        <taxon>Prochlorococcaceae</taxon>
        <taxon>Cyanobium</taxon>
    </lineage>
</organism>
<comment type="caution">
    <text evidence="2">The sequence shown here is derived from an EMBL/GenBank/DDBJ whole genome shotgun (WGS) entry which is preliminary data.</text>
</comment>
<dbReference type="Proteomes" id="UP001304461">
    <property type="component" value="Unassembled WGS sequence"/>
</dbReference>
<keyword evidence="3" id="KW-1185">Reference proteome</keyword>
<dbReference type="EMBL" id="JAYGHX010000002">
    <property type="protein sequence ID" value="MEA5390749.1"/>
    <property type="molecule type" value="Genomic_DNA"/>
</dbReference>
<gene>
    <name evidence="2" type="ORF">VB738_05675</name>
</gene>
<protein>
    <submittedName>
        <fullName evidence="2">Uncharacterized protein</fullName>
    </submittedName>
</protein>
<dbReference type="RefSeq" id="WP_323304815.1">
    <property type="nucleotide sequence ID" value="NZ_JAYGHX010000002.1"/>
</dbReference>
<evidence type="ECO:0000313" key="3">
    <source>
        <dbReference type="Proteomes" id="UP001304461"/>
    </source>
</evidence>
<name>A0ABU5RSH0_9CYAN</name>
<accession>A0ABU5RSH0</accession>